<dbReference type="Proteomes" id="UP000725649">
    <property type="component" value="Unassembled WGS sequence"/>
</dbReference>
<dbReference type="EMBL" id="SUVG01000003">
    <property type="protein sequence ID" value="MBE6421172.1"/>
    <property type="molecule type" value="Genomic_DNA"/>
</dbReference>
<dbReference type="AlphaFoldDB" id="A0A928DR64"/>
<evidence type="ECO:0000313" key="3">
    <source>
        <dbReference type="Proteomes" id="UP000725649"/>
    </source>
</evidence>
<proteinExistence type="predicted"/>
<organism evidence="2 3">
    <name type="scientific">Candidatus Avelusimicrobium gallicola</name>
    <dbReference type="NCBI Taxonomy" id="2562704"/>
    <lineage>
        <taxon>Bacteria</taxon>
        <taxon>Pseudomonadati</taxon>
        <taxon>Elusimicrobiota</taxon>
        <taxon>Elusimicrobia</taxon>
        <taxon>Elusimicrobiales</taxon>
        <taxon>Elusimicrobiaceae</taxon>
        <taxon>Candidatus Avelusimicrobium</taxon>
    </lineage>
</organism>
<feature type="domain" description="Peptidase C39-like" evidence="1">
    <location>
        <begin position="156"/>
        <end position="285"/>
    </location>
</feature>
<accession>A0A928DR64</accession>
<dbReference type="Gene3D" id="3.90.70.10">
    <property type="entry name" value="Cysteine proteinases"/>
    <property type="match status" value="1"/>
</dbReference>
<comment type="caution">
    <text evidence="2">The sequence shown here is derived from an EMBL/GenBank/DDBJ whole genome shotgun (WGS) entry which is preliminary data.</text>
</comment>
<sequence>MNQTNFYRQNAFLISHSPADTAEEQRDDGIVTETTFPFFTPFLFDRLVLSANFRADMEGDILLEVQVCSQGEWSRYYKMGLLSSKFKRSFPEQADAFGKVLVDELCLSRPAEGYRFRLKFSGRVQLLNLMACGVRAPFVYDEFYASQLPAGENMIGVEPLSQMELATEEHSRVCSPTSLCMALNTLGYYTTPELLMEQVFDQAAAIYGNWMFNVAAAGQLGAEAFVRRFSSLLELEEWISPSSLVVASIGYQKGELENACLEQTPGHLVLIRGWRDGKILVADPAAPAKDGVLRAYDAKQFAQVWLKNKKGVAYVVRKK</sequence>
<name>A0A928DR64_9BACT</name>
<dbReference type="Pfam" id="PF13529">
    <property type="entry name" value="Peptidase_C39_2"/>
    <property type="match status" value="1"/>
</dbReference>
<evidence type="ECO:0000259" key="1">
    <source>
        <dbReference type="Pfam" id="PF13529"/>
    </source>
</evidence>
<evidence type="ECO:0000313" key="2">
    <source>
        <dbReference type="EMBL" id="MBE6421172.1"/>
    </source>
</evidence>
<protein>
    <recommendedName>
        <fullName evidence="1">Peptidase C39-like domain-containing protein</fullName>
    </recommendedName>
</protein>
<dbReference type="InterPro" id="IPR039564">
    <property type="entry name" value="Peptidase_C39-like"/>
</dbReference>
<reference evidence="2" key="1">
    <citation type="submission" date="2019-04" db="EMBL/GenBank/DDBJ databases">
        <title>Evolution of Biomass-Degrading Anaerobic Consortia Revealed by Metagenomics.</title>
        <authorList>
            <person name="Peng X."/>
        </authorList>
    </citation>
    <scope>NUCLEOTIDE SEQUENCE</scope>
    <source>
        <strain evidence="2">SIG66</strain>
    </source>
</reference>
<gene>
    <name evidence="2" type="ORF">E7027_03450</name>
</gene>